<protein>
    <submittedName>
        <fullName evidence="1">Uncharacterized protein</fullName>
    </submittedName>
</protein>
<name>A0A8T1U0W0_9STRA</name>
<dbReference type="EMBL" id="JAENGZ010000954">
    <property type="protein sequence ID" value="KAG6952061.1"/>
    <property type="molecule type" value="Genomic_DNA"/>
</dbReference>
<proteinExistence type="predicted"/>
<dbReference type="OrthoDB" id="10380013at2759"/>
<evidence type="ECO:0000313" key="2">
    <source>
        <dbReference type="Proteomes" id="UP000688947"/>
    </source>
</evidence>
<accession>A0A8T1U0W0</accession>
<organism evidence="1 2">
    <name type="scientific">Phytophthora cactorum</name>
    <dbReference type="NCBI Taxonomy" id="29920"/>
    <lineage>
        <taxon>Eukaryota</taxon>
        <taxon>Sar</taxon>
        <taxon>Stramenopiles</taxon>
        <taxon>Oomycota</taxon>
        <taxon>Peronosporomycetes</taxon>
        <taxon>Peronosporales</taxon>
        <taxon>Peronosporaceae</taxon>
        <taxon>Phytophthora</taxon>
    </lineage>
</organism>
<comment type="caution">
    <text evidence="1">The sequence shown here is derived from an EMBL/GenBank/DDBJ whole genome shotgun (WGS) entry which is preliminary data.</text>
</comment>
<sequence>MKAMAVALGAAKIITLGFLLLVSNSSNLRIEGEVGNVTPHLRELLLEPNVHGHGV</sequence>
<gene>
    <name evidence="1" type="ORF">JG687_00013245</name>
</gene>
<evidence type="ECO:0000313" key="1">
    <source>
        <dbReference type="EMBL" id="KAG6952061.1"/>
    </source>
</evidence>
<dbReference type="AlphaFoldDB" id="A0A8T1U0W0"/>
<reference evidence="1" key="1">
    <citation type="submission" date="2021-01" db="EMBL/GenBank/DDBJ databases">
        <title>Phytophthora aleatoria, a newly-described species from Pinus radiata is distinct from Phytophthora cactorum isolates based on comparative genomics.</title>
        <authorList>
            <person name="Mcdougal R."/>
            <person name="Panda P."/>
            <person name="Williams N."/>
            <person name="Studholme D.J."/>
        </authorList>
    </citation>
    <scope>NUCLEOTIDE SEQUENCE</scope>
    <source>
        <strain evidence="1">NZFS 3830</strain>
    </source>
</reference>
<dbReference type="Proteomes" id="UP000688947">
    <property type="component" value="Unassembled WGS sequence"/>
</dbReference>